<protein>
    <recommendedName>
        <fullName evidence="4">Zinc-finger domain-containing protein</fullName>
    </recommendedName>
</protein>
<proteinExistence type="predicted"/>
<evidence type="ECO:0000256" key="1">
    <source>
        <dbReference type="SAM" id="Phobius"/>
    </source>
</evidence>
<name>C8PSN6_9SPIR</name>
<keyword evidence="1" id="KW-0472">Membrane</keyword>
<feature type="transmembrane region" description="Helical" evidence="1">
    <location>
        <begin position="123"/>
        <end position="144"/>
    </location>
</feature>
<evidence type="ECO:0008006" key="4">
    <source>
        <dbReference type="Google" id="ProtNLM"/>
    </source>
</evidence>
<evidence type="ECO:0000313" key="2">
    <source>
        <dbReference type="EMBL" id="EEV19497.1"/>
    </source>
</evidence>
<sequence length="158" mass="17741">MNCDIFLNRYLSLDKNEPLSAGLRLHILCCKSCRHSVNRLTAAENVQRRILDMPIDADERMLSATMNAIYLLNKQAAPVAALQEESKTLLSWLAVGAVLIIGFILLPFSDIGKIGLMQFGDSFWISFSLLCACSVIVYFAVFLAKNLVFFTEKFTRQV</sequence>
<dbReference type="Proteomes" id="UP000004509">
    <property type="component" value="Unassembled WGS sequence"/>
</dbReference>
<feature type="transmembrane region" description="Helical" evidence="1">
    <location>
        <begin position="89"/>
        <end position="108"/>
    </location>
</feature>
<dbReference type="OrthoDB" id="360270at2"/>
<dbReference type="STRING" id="596324.TREVI0001_2427"/>
<dbReference type="EMBL" id="ACYH01000054">
    <property type="protein sequence ID" value="EEV19497.1"/>
    <property type="molecule type" value="Genomic_DNA"/>
</dbReference>
<comment type="caution">
    <text evidence="2">The sequence shown here is derived from an EMBL/GenBank/DDBJ whole genome shotgun (WGS) entry which is preliminary data.</text>
</comment>
<dbReference type="AlphaFoldDB" id="C8PSN6"/>
<reference evidence="2 3" key="1">
    <citation type="submission" date="2009-07" db="EMBL/GenBank/DDBJ databases">
        <authorList>
            <person name="Madupu R."/>
            <person name="Sebastian Y."/>
            <person name="Durkin A.S."/>
            <person name="Torralba M."/>
            <person name="Methe B."/>
            <person name="Sutton G.G."/>
            <person name="Strausberg R.L."/>
            <person name="Nelson K.E."/>
        </authorList>
    </citation>
    <scope>NUCLEOTIDE SEQUENCE [LARGE SCALE GENOMIC DNA]</scope>
    <source>
        <strain evidence="2 3">ATCC 35580</strain>
    </source>
</reference>
<accession>C8PSN6</accession>
<dbReference type="eggNOG" id="ENOG5031CRX">
    <property type="taxonomic scope" value="Bacteria"/>
</dbReference>
<dbReference type="RefSeq" id="WP_006189612.1">
    <property type="nucleotide sequence ID" value="NZ_ACYH01000054.1"/>
</dbReference>
<gene>
    <name evidence="2" type="ORF">TREVI0001_2427</name>
</gene>
<dbReference type="GeneID" id="301461028"/>
<organism evidence="2 3">
    <name type="scientific">Treponema vincentii ATCC 35580</name>
    <dbReference type="NCBI Taxonomy" id="596324"/>
    <lineage>
        <taxon>Bacteria</taxon>
        <taxon>Pseudomonadati</taxon>
        <taxon>Spirochaetota</taxon>
        <taxon>Spirochaetia</taxon>
        <taxon>Spirochaetales</taxon>
        <taxon>Treponemataceae</taxon>
        <taxon>Treponema</taxon>
    </lineage>
</organism>
<keyword evidence="1" id="KW-1133">Transmembrane helix</keyword>
<evidence type="ECO:0000313" key="3">
    <source>
        <dbReference type="Proteomes" id="UP000004509"/>
    </source>
</evidence>
<keyword evidence="1" id="KW-0812">Transmembrane</keyword>